<dbReference type="InterPro" id="IPR050563">
    <property type="entry name" value="4-hydroxybenzoyl-CoA_TE"/>
</dbReference>
<name>A0A4Q1B558_9BACT</name>
<keyword evidence="4" id="KW-1185">Reference proteome</keyword>
<accession>A0A4Q1B558</accession>
<dbReference type="AlphaFoldDB" id="A0A4Q1B558"/>
<dbReference type="InterPro" id="IPR029069">
    <property type="entry name" value="HotDog_dom_sf"/>
</dbReference>
<reference evidence="3 4" key="1">
    <citation type="submission" date="2017-09" db="EMBL/GenBank/DDBJ databases">
        <title>Genomics of the genus Arcobacter.</title>
        <authorList>
            <person name="Perez-Cataluna A."/>
            <person name="Figueras M.J."/>
            <person name="Salas-Masso N."/>
        </authorList>
    </citation>
    <scope>NUCLEOTIDE SEQUENCE [LARGE SCALE GENOMIC DNA]</scope>
    <source>
        <strain evidence="3 4">F156-34</strain>
    </source>
</reference>
<evidence type="ECO:0000256" key="2">
    <source>
        <dbReference type="ARBA" id="ARBA00022801"/>
    </source>
</evidence>
<keyword evidence="2 3" id="KW-0378">Hydrolase</keyword>
<evidence type="ECO:0000256" key="1">
    <source>
        <dbReference type="ARBA" id="ARBA00005953"/>
    </source>
</evidence>
<dbReference type="InterPro" id="IPR006684">
    <property type="entry name" value="YbgC/YbaW"/>
</dbReference>
<organism evidence="3 4">
    <name type="scientific">Halarcobacter mediterraneus</name>
    <dbReference type="NCBI Taxonomy" id="2023153"/>
    <lineage>
        <taxon>Bacteria</taxon>
        <taxon>Pseudomonadati</taxon>
        <taxon>Campylobacterota</taxon>
        <taxon>Epsilonproteobacteria</taxon>
        <taxon>Campylobacterales</taxon>
        <taxon>Arcobacteraceae</taxon>
        <taxon>Halarcobacter</taxon>
    </lineage>
</organism>
<dbReference type="CDD" id="cd00586">
    <property type="entry name" value="4HBT"/>
    <property type="match status" value="1"/>
</dbReference>
<proteinExistence type="inferred from homology"/>
<comment type="similarity">
    <text evidence="1">Belongs to the 4-hydroxybenzoyl-CoA thioesterase family.</text>
</comment>
<comment type="caution">
    <text evidence="3">The sequence shown here is derived from an EMBL/GenBank/DDBJ whole genome shotgun (WGS) entry which is preliminary data.</text>
</comment>
<dbReference type="Proteomes" id="UP000289718">
    <property type="component" value="Unassembled WGS sequence"/>
</dbReference>
<dbReference type="Pfam" id="PF13279">
    <property type="entry name" value="4HBT_2"/>
    <property type="match status" value="1"/>
</dbReference>
<dbReference type="PIRSF" id="PIRSF003230">
    <property type="entry name" value="YbgC"/>
    <property type="match status" value="1"/>
</dbReference>
<evidence type="ECO:0000313" key="4">
    <source>
        <dbReference type="Proteomes" id="UP000289718"/>
    </source>
</evidence>
<dbReference type="PANTHER" id="PTHR31793">
    <property type="entry name" value="4-HYDROXYBENZOYL-COA THIOESTERASE FAMILY MEMBER"/>
    <property type="match status" value="1"/>
</dbReference>
<dbReference type="NCBIfam" id="TIGR00051">
    <property type="entry name" value="YbgC/FadM family acyl-CoA thioesterase"/>
    <property type="match status" value="1"/>
</dbReference>
<evidence type="ECO:0000313" key="3">
    <source>
        <dbReference type="EMBL" id="RXK14247.1"/>
    </source>
</evidence>
<dbReference type="GO" id="GO:0047617">
    <property type="term" value="F:fatty acyl-CoA hydrolase activity"/>
    <property type="evidence" value="ECO:0007669"/>
    <property type="project" value="TreeGrafter"/>
</dbReference>
<dbReference type="Gene3D" id="3.10.129.10">
    <property type="entry name" value="Hotdog Thioesterase"/>
    <property type="match status" value="1"/>
</dbReference>
<dbReference type="EMBL" id="NXIE01000001">
    <property type="protein sequence ID" value="RXK14247.1"/>
    <property type="molecule type" value="Genomic_DNA"/>
</dbReference>
<dbReference type="PANTHER" id="PTHR31793:SF37">
    <property type="entry name" value="ACYL-COA THIOESTER HYDROLASE YBGC"/>
    <property type="match status" value="1"/>
</dbReference>
<dbReference type="OrthoDB" id="9808429at2"/>
<dbReference type="SUPFAM" id="SSF54637">
    <property type="entry name" value="Thioesterase/thiol ester dehydrase-isomerase"/>
    <property type="match status" value="1"/>
</dbReference>
<protein>
    <submittedName>
        <fullName evidence="3">Acyl-CoA thioester hydrolase</fullName>
    </submittedName>
</protein>
<sequence length="123" mass="14453">MKIRIYYEDTDIGGVVYYANYLKFCERARSNIFFEKGLSPHQENEFFVVKKVEADYIKSATFADELEVTSKVISQKSASLEIFHEIFRNEELLFTAKVKLAYLKNFKPTKIPKDILELFSNFN</sequence>
<gene>
    <name evidence="3" type="ORF">CP965_02015</name>
</gene>
<dbReference type="RefSeq" id="WP_129060358.1">
    <property type="nucleotide sequence ID" value="NZ_NXIE01000001.1"/>
</dbReference>